<dbReference type="AlphaFoldDB" id="A0A9W7BPG2"/>
<evidence type="ECO:0000313" key="3">
    <source>
        <dbReference type="Proteomes" id="UP001162640"/>
    </source>
</evidence>
<feature type="compositionally biased region" description="Low complexity" evidence="1">
    <location>
        <begin position="79"/>
        <end position="93"/>
    </location>
</feature>
<name>A0A9W7BPG2_9STRA</name>
<dbReference type="EMBL" id="BLQM01000469">
    <property type="protein sequence ID" value="GMH91342.1"/>
    <property type="molecule type" value="Genomic_DNA"/>
</dbReference>
<accession>A0A9W7BPG2</accession>
<feature type="region of interest" description="Disordered" evidence="1">
    <location>
        <begin position="1"/>
        <end position="109"/>
    </location>
</feature>
<evidence type="ECO:0000313" key="2">
    <source>
        <dbReference type="EMBL" id="GMH91342.1"/>
    </source>
</evidence>
<proteinExistence type="predicted"/>
<evidence type="ECO:0000256" key="1">
    <source>
        <dbReference type="SAM" id="MobiDB-lite"/>
    </source>
</evidence>
<dbReference type="Proteomes" id="UP001162640">
    <property type="component" value="Unassembled WGS sequence"/>
</dbReference>
<gene>
    <name evidence="2" type="ORF">TL16_g12031</name>
</gene>
<protein>
    <submittedName>
        <fullName evidence="2">Uncharacterized protein</fullName>
    </submittedName>
</protein>
<feature type="compositionally biased region" description="Basic and acidic residues" evidence="1">
    <location>
        <begin position="65"/>
        <end position="78"/>
    </location>
</feature>
<organism evidence="2 3">
    <name type="scientific">Triparma laevis f. inornata</name>
    <dbReference type="NCBI Taxonomy" id="1714386"/>
    <lineage>
        <taxon>Eukaryota</taxon>
        <taxon>Sar</taxon>
        <taxon>Stramenopiles</taxon>
        <taxon>Ochrophyta</taxon>
        <taxon>Bolidophyceae</taxon>
        <taxon>Parmales</taxon>
        <taxon>Triparmaceae</taxon>
        <taxon>Triparma</taxon>
    </lineage>
</organism>
<comment type="caution">
    <text evidence="2">The sequence shown here is derived from an EMBL/GenBank/DDBJ whole genome shotgun (WGS) entry which is preliminary data.</text>
</comment>
<sequence>MPLSAAQLGKLSRKSLSMMQKTRFEAAPSSPKNKKKKRPPQKNLSRKLPSINPRRSQQPLIDSGIHPRIDMHGRERKSTPSSDPLSYSSSTLSRPKTKQQTKKGKAEKDAGLRWVVDSREQLEYVASRRNELESRGTIARRMYDRKMANNTTSINFDGFGENKIEYVSDMMRSFVSRDKFEGYERRDPFQDLKRAKQLKQMLQKSNIDLGSGFGGNDSAWITDNQASSKKVRDAVKVEEEKFGKRDPFVDIKRARALKQQLQKSTVDLGSGFGGNPEAWITDKQFCQMVVDKALSSGEFKGRDPSKDRAVAKALKKHLQRTTLQLGFDNRYM</sequence>
<reference evidence="3" key="1">
    <citation type="journal article" date="2023" name="Commun. Biol.">
        <title>Genome analysis of Parmales, the sister group of diatoms, reveals the evolutionary specialization of diatoms from phago-mixotrophs to photoautotrophs.</title>
        <authorList>
            <person name="Ban H."/>
            <person name="Sato S."/>
            <person name="Yoshikawa S."/>
            <person name="Yamada K."/>
            <person name="Nakamura Y."/>
            <person name="Ichinomiya M."/>
            <person name="Sato N."/>
            <person name="Blanc-Mathieu R."/>
            <person name="Endo H."/>
            <person name="Kuwata A."/>
            <person name="Ogata H."/>
        </authorList>
    </citation>
    <scope>NUCLEOTIDE SEQUENCE [LARGE SCALE GENOMIC DNA]</scope>
</reference>